<evidence type="ECO:0000313" key="3">
    <source>
        <dbReference type="Proteomes" id="UP001207582"/>
    </source>
</evidence>
<dbReference type="InterPro" id="IPR011979">
    <property type="entry name" value="Antitox_Xre"/>
</dbReference>
<proteinExistence type="predicted"/>
<keyword evidence="3" id="KW-1185">Reference proteome</keyword>
<dbReference type="Pfam" id="PF09722">
    <property type="entry name" value="Xre_MbcA_ParS_C"/>
    <property type="match status" value="1"/>
</dbReference>
<name>A0ABT3J5B3_9RHOB</name>
<dbReference type="InterPro" id="IPR024467">
    <property type="entry name" value="Xre/MbcA/ParS-like_toxin-bd"/>
</dbReference>
<evidence type="ECO:0000259" key="1">
    <source>
        <dbReference type="Pfam" id="PF09722"/>
    </source>
</evidence>
<feature type="domain" description="Antitoxin Xre/MbcA/ParS-like toxin-binding" evidence="1">
    <location>
        <begin position="89"/>
        <end position="139"/>
    </location>
</feature>
<dbReference type="EMBL" id="JAPDOG010000013">
    <property type="protein sequence ID" value="MCW3782886.1"/>
    <property type="molecule type" value="Genomic_DNA"/>
</dbReference>
<comment type="caution">
    <text evidence="2">The sequence shown here is derived from an EMBL/GenBank/DDBJ whole genome shotgun (WGS) entry which is preliminary data.</text>
</comment>
<organism evidence="2 3">
    <name type="scientific">Defluviimonas salinarum</name>
    <dbReference type="NCBI Taxonomy" id="2992147"/>
    <lineage>
        <taxon>Bacteria</taxon>
        <taxon>Pseudomonadati</taxon>
        <taxon>Pseudomonadota</taxon>
        <taxon>Alphaproteobacteria</taxon>
        <taxon>Rhodobacterales</taxon>
        <taxon>Paracoccaceae</taxon>
        <taxon>Albidovulum</taxon>
    </lineage>
</organism>
<evidence type="ECO:0000313" key="2">
    <source>
        <dbReference type="EMBL" id="MCW3782886.1"/>
    </source>
</evidence>
<accession>A0ABT3J5B3</accession>
<sequence>MTAYDSAPGVLDLKTQGGALTPMQLLDLVERGLPESALSKLAEVIGCTPAAIVASAGPKATRALRKNDGTFDPALGTVVIRLAAVFSLALEVWDDKEDARAFLHRPHPMLEGRSPFDVALRSEIGAAIVDEILDRLRHGSAT</sequence>
<dbReference type="Proteomes" id="UP001207582">
    <property type="component" value="Unassembled WGS sequence"/>
</dbReference>
<protein>
    <submittedName>
        <fullName evidence="2">DUF2384 domain-containing protein</fullName>
    </submittedName>
</protein>
<dbReference type="NCBIfam" id="TIGR02293">
    <property type="entry name" value="TAS_TIGR02293"/>
    <property type="match status" value="1"/>
</dbReference>
<gene>
    <name evidence="2" type="ORF">OM960_14960</name>
</gene>
<reference evidence="2 3" key="1">
    <citation type="submission" date="2022-10" db="EMBL/GenBank/DDBJ databases">
        <title>Defluviimonas sp. CAU 1641 isolated from mud.</title>
        <authorList>
            <person name="Kim W."/>
        </authorList>
    </citation>
    <scope>NUCLEOTIDE SEQUENCE [LARGE SCALE GENOMIC DNA]</scope>
    <source>
        <strain evidence="2 3">CAU 1641</strain>
    </source>
</reference>